<gene>
    <name evidence="3" type="ORF">BKCO1_3200068</name>
</gene>
<keyword evidence="3" id="KW-0808">Transferase</keyword>
<dbReference type="Pfam" id="PF00069">
    <property type="entry name" value="Pkinase"/>
    <property type="match status" value="1"/>
</dbReference>
<evidence type="ECO:0000256" key="1">
    <source>
        <dbReference type="SAM" id="MobiDB-lite"/>
    </source>
</evidence>
<evidence type="ECO:0000259" key="2">
    <source>
        <dbReference type="PROSITE" id="PS50011"/>
    </source>
</evidence>
<dbReference type="Gene3D" id="1.10.510.10">
    <property type="entry name" value="Transferase(Phosphotransferase) domain 1"/>
    <property type="match status" value="1"/>
</dbReference>
<dbReference type="SUPFAM" id="SSF53300">
    <property type="entry name" value="vWA-like"/>
    <property type="match status" value="1"/>
</dbReference>
<dbReference type="PANTHER" id="PTHR24359">
    <property type="entry name" value="SERINE/THREONINE-PROTEIN KINASE SBK1"/>
    <property type="match status" value="1"/>
</dbReference>
<feature type="compositionally biased region" description="Polar residues" evidence="1">
    <location>
        <begin position="533"/>
        <end position="543"/>
    </location>
</feature>
<dbReference type="PROSITE" id="PS50011">
    <property type="entry name" value="PROTEIN_KINASE_DOM"/>
    <property type="match status" value="1"/>
</dbReference>
<accession>A0A1J9QZ36</accession>
<feature type="compositionally biased region" description="Low complexity" evidence="1">
    <location>
        <begin position="507"/>
        <end position="520"/>
    </location>
</feature>
<feature type="region of interest" description="Disordered" evidence="1">
    <location>
        <begin position="502"/>
        <end position="616"/>
    </location>
</feature>
<dbReference type="AlphaFoldDB" id="A0A1J9QZ36"/>
<dbReference type="GeneID" id="31014721"/>
<reference evidence="3 4" key="1">
    <citation type="submission" date="2016-10" db="EMBL/GenBank/DDBJ databases">
        <title>Proteomics and genomics reveal pathogen-plant mechanisms compatible with a hemibiotrophic lifestyle of Diplodia corticola.</title>
        <authorList>
            <person name="Fernandes I."/>
            <person name="De Jonge R."/>
            <person name="Van De Peer Y."/>
            <person name="Devreese B."/>
            <person name="Alves A."/>
            <person name="Esteves A.C."/>
        </authorList>
    </citation>
    <scope>NUCLEOTIDE SEQUENCE [LARGE SCALE GENOMIC DNA]</scope>
    <source>
        <strain evidence="3 4">CBS 112549</strain>
    </source>
</reference>
<keyword evidence="4" id="KW-1185">Reference proteome</keyword>
<dbReference type="EMBL" id="MNUE01000032">
    <property type="protein sequence ID" value="OJD33250.1"/>
    <property type="molecule type" value="Genomic_DNA"/>
</dbReference>
<name>A0A1J9QZ36_9PEZI</name>
<dbReference type="STRING" id="236234.A0A1J9QZ36"/>
<protein>
    <submittedName>
        <fullName evidence="3">Serine threonine protein kinase</fullName>
    </submittedName>
</protein>
<feature type="domain" description="Protein kinase" evidence="2">
    <location>
        <begin position="157"/>
        <end position="498"/>
    </location>
</feature>
<keyword evidence="3" id="KW-0418">Kinase</keyword>
<dbReference type="InterPro" id="IPR011009">
    <property type="entry name" value="Kinase-like_dom_sf"/>
</dbReference>
<dbReference type="OrthoDB" id="5986190at2759"/>
<dbReference type="GO" id="GO:0004674">
    <property type="term" value="F:protein serine/threonine kinase activity"/>
    <property type="evidence" value="ECO:0007669"/>
    <property type="project" value="TreeGrafter"/>
</dbReference>
<dbReference type="InterPro" id="IPR036465">
    <property type="entry name" value="vWFA_dom_sf"/>
</dbReference>
<sequence length="867" mass="97851">MVDSELDSELHQEFRVWIESQKIRGIGAPGAAADPSYVPQQRVVEYFKASKTISQLLQRLKPDGGLEAYQSTISKEYPKVLCVLLIIGQGRQIETFVRYTSLCDTRLPFDHKPANFPFAYDGSDFFGRFKEVQWQFCAQPLTYNMDLVYEDARILPIMTKDPIGRGGTSNIFKITLPQAYDELEPHGSSEKKHAGFRHAHTYVVKTYCTRDAKSLYSNEIRAFRRVLAAGSNQGFVPGLIGFHGNFTHGGTHNVLLEYADKGTLEQYFNDVPPPTTEEDILSFWRGLFYPIVALLKIHNLNDQDLENADFFQGWHQDIKPDNILVISNDRPSAYKYEFKLADLGLSHFRKPQSATGEMTDTDAWGTKTYGAPETYRNDSLVGPTSLRVTKSVDIWSLGCVYSEAATWLVLGKEGLQRYRADRKEETDKIPNHKDDASFHNGEKMLSSVERTHHRIVESKRRTDHITRAVLITMVQEMLGEESARPTAKQLWVKSQMILRQAKDARQSSMWSSSNGSPSSSRTPTLKDAPQEPQAGTRQNSRAQSAYAPISRGSIRIETGNSITGERRRIEHSPERIQGTPQDAGSPPQAHSPSDARHSNQYSSSTGRPSTSQPERTSSYWSVDAAYLWEKAQRTRRLKAKSDPEGGERFMELISKRDHVFIVDDSNSMRSADWSLVTSRFSLLAYIVKVADPDGLDLYFSSSSKRLHSNKSSELTEAVKKRHSLGVGHENLRMVLETVFKLFRASFFGSGSSKSFFGKRVSKQGKPMTCYILTDGAWCSDSNCDLERVIREFVDELLRKETQPRDFGIQFISFGSHQEGLDTLQHLDSGLRLPRDIVDTESASGDVWKMLLGSINKIFDGDAQEHPL</sequence>
<feature type="compositionally biased region" description="Basic and acidic residues" evidence="1">
    <location>
        <begin position="564"/>
        <end position="574"/>
    </location>
</feature>
<organism evidence="3 4">
    <name type="scientific">Diplodia corticola</name>
    <dbReference type="NCBI Taxonomy" id="236234"/>
    <lineage>
        <taxon>Eukaryota</taxon>
        <taxon>Fungi</taxon>
        <taxon>Dikarya</taxon>
        <taxon>Ascomycota</taxon>
        <taxon>Pezizomycotina</taxon>
        <taxon>Dothideomycetes</taxon>
        <taxon>Dothideomycetes incertae sedis</taxon>
        <taxon>Botryosphaeriales</taxon>
        <taxon>Botryosphaeriaceae</taxon>
        <taxon>Diplodia</taxon>
    </lineage>
</organism>
<dbReference type="RefSeq" id="XP_020129510.1">
    <property type="nucleotide sequence ID" value="XM_020274460.1"/>
</dbReference>
<dbReference type="InterPro" id="IPR000719">
    <property type="entry name" value="Prot_kinase_dom"/>
</dbReference>
<evidence type="ECO:0000313" key="3">
    <source>
        <dbReference type="EMBL" id="OJD33250.1"/>
    </source>
</evidence>
<dbReference type="SUPFAM" id="SSF56112">
    <property type="entry name" value="Protein kinase-like (PK-like)"/>
    <property type="match status" value="1"/>
</dbReference>
<dbReference type="GO" id="GO:0005524">
    <property type="term" value="F:ATP binding"/>
    <property type="evidence" value="ECO:0007669"/>
    <property type="project" value="InterPro"/>
</dbReference>
<dbReference type="Proteomes" id="UP000183809">
    <property type="component" value="Unassembled WGS sequence"/>
</dbReference>
<comment type="caution">
    <text evidence="3">The sequence shown here is derived from an EMBL/GenBank/DDBJ whole genome shotgun (WGS) entry which is preliminary data.</text>
</comment>
<proteinExistence type="predicted"/>
<feature type="compositionally biased region" description="Polar residues" evidence="1">
    <location>
        <begin position="598"/>
        <end position="616"/>
    </location>
</feature>
<dbReference type="PANTHER" id="PTHR24359:SF1">
    <property type="entry name" value="INHIBITOR OF NUCLEAR FACTOR KAPPA-B KINASE EPSILON SUBUNIT HOMOLOG 1-RELATED"/>
    <property type="match status" value="1"/>
</dbReference>
<evidence type="ECO:0000313" key="4">
    <source>
        <dbReference type="Proteomes" id="UP000183809"/>
    </source>
</evidence>
<dbReference type="SMART" id="SM00220">
    <property type="entry name" value="S_TKc"/>
    <property type="match status" value="1"/>
</dbReference>